<dbReference type="Proteomes" id="UP000565715">
    <property type="component" value="Unassembled WGS sequence"/>
</dbReference>
<feature type="transmembrane region" description="Helical" evidence="6">
    <location>
        <begin position="367"/>
        <end position="386"/>
    </location>
</feature>
<dbReference type="GO" id="GO:0022857">
    <property type="term" value="F:transmembrane transporter activity"/>
    <property type="evidence" value="ECO:0007669"/>
    <property type="project" value="InterPro"/>
</dbReference>
<dbReference type="InterPro" id="IPR011701">
    <property type="entry name" value="MFS"/>
</dbReference>
<feature type="transmembrane region" description="Helical" evidence="6">
    <location>
        <begin position="42"/>
        <end position="63"/>
    </location>
</feature>
<evidence type="ECO:0000256" key="2">
    <source>
        <dbReference type="ARBA" id="ARBA00022475"/>
    </source>
</evidence>
<dbReference type="AlphaFoldDB" id="A0A846XHR5"/>
<feature type="transmembrane region" description="Helical" evidence="6">
    <location>
        <begin position="93"/>
        <end position="113"/>
    </location>
</feature>
<dbReference type="InterPro" id="IPR050189">
    <property type="entry name" value="MFS_Efflux_Transporters"/>
</dbReference>
<keyword evidence="5 6" id="KW-0472">Membrane</keyword>
<feature type="transmembrane region" description="Helical" evidence="6">
    <location>
        <begin position="207"/>
        <end position="233"/>
    </location>
</feature>
<feature type="transmembrane region" description="Helical" evidence="6">
    <location>
        <begin position="279"/>
        <end position="298"/>
    </location>
</feature>
<feature type="transmembrane region" description="Helical" evidence="6">
    <location>
        <begin position="70"/>
        <end position="87"/>
    </location>
</feature>
<evidence type="ECO:0000256" key="5">
    <source>
        <dbReference type="ARBA" id="ARBA00023136"/>
    </source>
</evidence>
<keyword evidence="8" id="KW-1185">Reference proteome</keyword>
<dbReference type="EMBL" id="JAAXOO010000002">
    <property type="protein sequence ID" value="NKY33404.1"/>
    <property type="molecule type" value="Genomic_DNA"/>
</dbReference>
<feature type="transmembrane region" description="Helical" evidence="6">
    <location>
        <begin position="153"/>
        <end position="175"/>
    </location>
</feature>
<dbReference type="Gene3D" id="1.20.1250.20">
    <property type="entry name" value="MFS general substrate transporter like domains"/>
    <property type="match status" value="1"/>
</dbReference>
<evidence type="ECO:0000256" key="1">
    <source>
        <dbReference type="ARBA" id="ARBA00004651"/>
    </source>
</evidence>
<proteinExistence type="predicted"/>
<organism evidence="7 8">
    <name type="scientific">Nocardia speluncae</name>
    <dbReference type="NCBI Taxonomy" id="419477"/>
    <lineage>
        <taxon>Bacteria</taxon>
        <taxon>Bacillati</taxon>
        <taxon>Actinomycetota</taxon>
        <taxon>Actinomycetes</taxon>
        <taxon>Mycobacteriales</taxon>
        <taxon>Nocardiaceae</taxon>
        <taxon>Nocardia</taxon>
    </lineage>
</organism>
<feature type="transmembrane region" description="Helical" evidence="6">
    <location>
        <begin position="340"/>
        <end position="361"/>
    </location>
</feature>
<comment type="caution">
    <text evidence="7">The sequence shown here is derived from an EMBL/GenBank/DDBJ whole genome shotgun (WGS) entry which is preliminary data.</text>
</comment>
<dbReference type="GO" id="GO:0005886">
    <property type="term" value="C:plasma membrane"/>
    <property type="evidence" value="ECO:0007669"/>
    <property type="project" value="UniProtKB-SubCell"/>
</dbReference>
<dbReference type="SUPFAM" id="SSF103473">
    <property type="entry name" value="MFS general substrate transporter"/>
    <property type="match status" value="1"/>
</dbReference>
<feature type="transmembrane region" description="Helical" evidence="6">
    <location>
        <begin position="304"/>
        <end position="328"/>
    </location>
</feature>
<dbReference type="PANTHER" id="PTHR43124">
    <property type="entry name" value="PURINE EFFLUX PUMP PBUE"/>
    <property type="match status" value="1"/>
</dbReference>
<reference evidence="7 8" key="1">
    <citation type="submission" date="2020-04" db="EMBL/GenBank/DDBJ databases">
        <title>MicrobeNet Type strains.</title>
        <authorList>
            <person name="Nicholson A.C."/>
        </authorList>
    </citation>
    <scope>NUCLEOTIDE SEQUENCE [LARGE SCALE GENOMIC DNA]</scope>
    <source>
        <strain evidence="7 8">DSM 45078</strain>
    </source>
</reference>
<gene>
    <name evidence="7" type="ORF">HGA13_10015</name>
</gene>
<keyword evidence="3 6" id="KW-0812">Transmembrane</keyword>
<protein>
    <submittedName>
        <fullName evidence="7">MFS transporter</fullName>
    </submittedName>
</protein>
<accession>A0A846XHR5</accession>
<feature type="transmembrane region" description="Helical" evidence="6">
    <location>
        <begin position="125"/>
        <end position="147"/>
    </location>
</feature>
<evidence type="ECO:0000256" key="6">
    <source>
        <dbReference type="SAM" id="Phobius"/>
    </source>
</evidence>
<dbReference type="Pfam" id="PF07690">
    <property type="entry name" value="MFS_1"/>
    <property type="match status" value="1"/>
</dbReference>
<evidence type="ECO:0000313" key="7">
    <source>
        <dbReference type="EMBL" id="NKY33404.1"/>
    </source>
</evidence>
<evidence type="ECO:0000313" key="8">
    <source>
        <dbReference type="Proteomes" id="UP000565715"/>
    </source>
</evidence>
<sequence>MVRDLWLVLLASIIGLFPFTVYSTFLVPIAAAARAPEEGIGFLRGLGGLAALLAGITLAPLITRWARNRVAAAGLVLLAIASAVATTGTVAALTVFCLGIGLATAVLTPALLTTATSRFTGTGNIGRAATMVTATQSLAAVFAGPIIGALGVWYGWQGALWITAAVSAAVAYGFLRGRGRKQDRSQASTGAPPGYAASFRALRARPVLLALIVIAALRTASFMGYLAFLAAFYHDEFELSAATFTLVWTLSGSSFFLGNYLTGRWVRDPATGAGRHPRTVLTAGLFGALVAVLGVFHIHALLPALAATALMGFSHAVVAAQVTTLIAVRSGDLSTVAFSLNAAGMSLGVFGGALLGGFGLATAGHTGLAVALSLPTLLALLLAGSVRDPVR</sequence>
<evidence type="ECO:0000256" key="4">
    <source>
        <dbReference type="ARBA" id="ARBA00022989"/>
    </source>
</evidence>
<keyword evidence="4 6" id="KW-1133">Transmembrane helix</keyword>
<keyword evidence="2" id="KW-1003">Cell membrane</keyword>
<dbReference type="InterPro" id="IPR036259">
    <property type="entry name" value="MFS_trans_sf"/>
</dbReference>
<name>A0A846XHR5_9NOCA</name>
<comment type="subcellular location">
    <subcellularLocation>
        <location evidence="1">Cell membrane</location>
        <topology evidence="1">Multi-pass membrane protein</topology>
    </subcellularLocation>
</comment>
<feature type="transmembrane region" description="Helical" evidence="6">
    <location>
        <begin position="239"/>
        <end position="258"/>
    </location>
</feature>
<evidence type="ECO:0000256" key="3">
    <source>
        <dbReference type="ARBA" id="ARBA00022692"/>
    </source>
</evidence>
<dbReference type="PANTHER" id="PTHR43124:SF3">
    <property type="entry name" value="CHLORAMPHENICOL EFFLUX PUMP RV0191"/>
    <property type="match status" value="1"/>
</dbReference>